<evidence type="ECO:0000313" key="2">
    <source>
        <dbReference type="Proteomes" id="UP000712600"/>
    </source>
</evidence>
<reference evidence="1" key="1">
    <citation type="submission" date="2019-12" db="EMBL/GenBank/DDBJ databases">
        <title>Genome sequencing and annotation of Brassica cretica.</title>
        <authorList>
            <person name="Studholme D.J."/>
            <person name="Sarris P."/>
        </authorList>
    </citation>
    <scope>NUCLEOTIDE SEQUENCE</scope>
    <source>
        <strain evidence="1">PFS-109/04</strain>
        <tissue evidence="1">Leaf</tissue>
    </source>
</reference>
<proteinExistence type="predicted"/>
<dbReference type="AlphaFoldDB" id="A0A8S9R7I3"/>
<sequence length="51" mass="5924">MFTQIAKDVTKPRRFDTEPVRSQLRDDFLLGCDQGKRKAEASEPHGKNEIY</sequence>
<comment type="caution">
    <text evidence="1">The sequence shown here is derived from an EMBL/GenBank/DDBJ whole genome shotgun (WGS) entry which is preliminary data.</text>
</comment>
<dbReference type="Proteomes" id="UP000712600">
    <property type="component" value="Unassembled WGS sequence"/>
</dbReference>
<name>A0A8S9R7I3_BRACR</name>
<gene>
    <name evidence="1" type="ORF">F2Q69_00013092</name>
</gene>
<organism evidence="1 2">
    <name type="scientific">Brassica cretica</name>
    <name type="common">Mustard</name>
    <dbReference type="NCBI Taxonomy" id="69181"/>
    <lineage>
        <taxon>Eukaryota</taxon>
        <taxon>Viridiplantae</taxon>
        <taxon>Streptophyta</taxon>
        <taxon>Embryophyta</taxon>
        <taxon>Tracheophyta</taxon>
        <taxon>Spermatophyta</taxon>
        <taxon>Magnoliopsida</taxon>
        <taxon>eudicotyledons</taxon>
        <taxon>Gunneridae</taxon>
        <taxon>Pentapetalae</taxon>
        <taxon>rosids</taxon>
        <taxon>malvids</taxon>
        <taxon>Brassicales</taxon>
        <taxon>Brassicaceae</taxon>
        <taxon>Brassiceae</taxon>
        <taxon>Brassica</taxon>
    </lineage>
</organism>
<dbReference type="EMBL" id="QGKX02000996">
    <property type="protein sequence ID" value="KAF3559161.1"/>
    <property type="molecule type" value="Genomic_DNA"/>
</dbReference>
<accession>A0A8S9R7I3</accession>
<evidence type="ECO:0000313" key="1">
    <source>
        <dbReference type="EMBL" id="KAF3559161.1"/>
    </source>
</evidence>
<protein>
    <submittedName>
        <fullName evidence="1">Uncharacterized protein</fullName>
    </submittedName>
</protein>